<keyword evidence="1" id="KW-0880">Kelch repeat</keyword>
<feature type="compositionally biased region" description="Low complexity" evidence="3">
    <location>
        <begin position="956"/>
        <end position="972"/>
    </location>
</feature>
<accession>A0A2L0EQU8</accession>
<dbReference type="SUPFAM" id="SSF117281">
    <property type="entry name" value="Kelch motif"/>
    <property type="match status" value="2"/>
</dbReference>
<dbReference type="Gene3D" id="2.130.10.80">
    <property type="entry name" value="Galactose oxidase/kelch, beta-propeller"/>
    <property type="match status" value="6"/>
</dbReference>
<sequence>MHLGPLRTRSAAAALALLLAAPLSGCGADPPPPDAAALRRRFPAQAAEILDRTEPLVAVEGGFALRAAGGGAARAALRPGGLSAELPRRGEGAVVFRLEGGAGRAGNADGADGSAAPRSAGLEVHVRELGATGEGAVAGSAVAYARPGGTSYWTATERGYEEWLLLEEGAAAGDRPVATWEVDGAAPRQRGAVVELCDEGGTPRLRVTAPRAYAAGGRPVEARLAARGGTIELWVDAGGEAVLVDPAWTVAAPIGTPRGNHSATLLGNGQVLVAGGIAADTNDRTPSAELYDPVGDVWRPAGSMATAQALHTATLLANGQVLAAGGGGDTIDPTGTQLYDPASDAWSIAAPMRRARVLHTATRLRNGEVLVVGGDSSAVDPGTAELYDPETGTWMPTGPTVLSRRGHSATLLANGKALVAGGMASRTGVSTTTAELYDPATRTWTAAGSLAMARGRHAAALLGNGQVLVAGGSDDGRVHTSVELYDPARDAWTAGAPMSAARFGHTATRLGNGQVLVAGGNGAAGIFSSAELYDPVRDTWISAGTMSMAHGYDATVTLLGDGRVLVVGDAVAELFSPLPLGAACALPGECQTGFCADGVCCATACDAGPCDACSRAQGSPSDGACEPLTGPACDDGNACTRADTCQVGACTGADPRVCRAPDTCRDAVCDPGTGDCIDAARADGAACDDGDACTDGDTCLGGACAGSPRKCPPADECHEPGTCDPRTGRCSTPLKPECGPDDAGGAGLAPTVPPDVRLCAAQDECPDGQYCVDSVCCDTTCAGPCHSCALPGHMGVCTLEPPGVDLREDCGSAKDCLRTCGPDGACIGAHEGAQCTASRCTGASEGVGPAYCAKVGDPCPSGDGVPFDCGRYRCAPAFGACLTRCQSVHDCAPGSVCDPEGACVRPPDRTPGEDAGCSLAARAPDGRGAGWLAAGLLAAAAAMGRSRRAALRRSRPAASRRSPCSARRGPLPGLRAASRGARRLLLLLLAAAAGVLLGCGAEPAPPGAAALRGRFPAQEAEILERREALIATAEGFGARPDARGEEFSLRRRGGLRADLPRRGEDALRFRLAGGADPAGRGAAGSDGFEVHVRELGASGEGTVAGSAVAYVRPGGTSYWTATAGGYEEWLLLEQGVAFRDRPAAEWTIAGAALRQRGAAVELCDEGGSARLRVTAPRAYAAGGRPVEARLAARGARIELWVDVDGEAVLVDPAWTAAGMLPAGHASQTATLLGNGQVLVAGAKESGVIDMSDLYDPESGTWTPAASMRTARFGAAAVRLGDGQVLVTGGIDVSVERYDPESDSWADAASMGWPRMDHTATLLGDGRVFTAGGYNGGANFETAEIYDPASDTWLVVAPMSEGRSKHTATRLANGQVLVAGGLLTGGPGVGDAPLSSAEVYDPAGNVWYLANMPERRSEHTATLLANGQVLVAGGVAQAVLGSADLYDPVTGWRSAAPMLQRRRQHTATLLASGHVLVVGGRTEGDGYLASAELYDPARDAWIPAGSMAEPRGAHAATRLGDGRVLIAGGGNEVPLVPLATTELFRPLPLGAACTQPGECQTGFCADGFCCTTACEGPCEACDDAESGRLVGVCGPVGDGAACDDHNACTRSDTCQGGACLGSDPVLCAAPDACHDGVCDPATGECQFPVTPECAPGELDGTAPATPASIPAGIQTCTVTTDCAGGSFCVSGVCCDAPCTDLCTSCVLPGHVGRCMPEPTGVDLHQDCGAEGTCLSTCGPGGRCIGAGPGTQCAASRCTDESHGEGPAFCPSHGAACATSHRVAFDCGSYRCAPALGACYSSCLSVAECAPGWVCDPGGRCVQPPEIAVGSDPGCSAAAGRAGGAAGRWTAALLAAGALALRRPRRRRRAPAGPR</sequence>
<evidence type="ECO:0000313" key="5">
    <source>
        <dbReference type="EMBL" id="AUX41687.1"/>
    </source>
</evidence>
<evidence type="ECO:0000256" key="4">
    <source>
        <dbReference type="SAM" id="SignalP"/>
    </source>
</evidence>
<evidence type="ECO:0008006" key="7">
    <source>
        <dbReference type="Google" id="ProtNLM"/>
    </source>
</evidence>
<keyword evidence="2" id="KW-0677">Repeat</keyword>
<dbReference type="Gene3D" id="2.120.10.80">
    <property type="entry name" value="Kelch-type beta propeller"/>
    <property type="match status" value="1"/>
</dbReference>
<dbReference type="InterPro" id="IPR011043">
    <property type="entry name" value="Gal_Oxase/kelch_b-propeller"/>
</dbReference>
<name>A0A2L0EQU8_SORCE</name>
<dbReference type="Pfam" id="PF01344">
    <property type="entry name" value="Kelch_1"/>
    <property type="match status" value="5"/>
</dbReference>
<dbReference type="RefSeq" id="WP_104980221.1">
    <property type="nucleotide sequence ID" value="NZ_CP012673.1"/>
</dbReference>
<feature type="region of interest" description="Disordered" evidence="3">
    <location>
        <begin position="950"/>
        <end position="972"/>
    </location>
</feature>
<evidence type="ECO:0000256" key="1">
    <source>
        <dbReference type="ARBA" id="ARBA00022441"/>
    </source>
</evidence>
<evidence type="ECO:0000256" key="2">
    <source>
        <dbReference type="ARBA" id="ARBA00022737"/>
    </source>
</evidence>
<reference evidence="5 6" key="1">
    <citation type="submission" date="2015-09" db="EMBL/GenBank/DDBJ databases">
        <title>Sorangium comparison.</title>
        <authorList>
            <person name="Zaburannyi N."/>
            <person name="Bunk B."/>
            <person name="Overmann J."/>
            <person name="Mueller R."/>
        </authorList>
    </citation>
    <scope>NUCLEOTIDE SEQUENCE [LARGE SCALE GENOMIC DNA]</scope>
    <source>
        <strain evidence="5 6">So ce26</strain>
    </source>
</reference>
<protein>
    <recommendedName>
        <fullName evidence="7">Disintegrin domain-containing protein</fullName>
    </recommendedName>
</protein>
<feature type="signal peptide" evidence="4">
    <location>
        <begin position="1"/>
        <end position="27"/>
    </location>
</feature>
<keyword evidence="4" id="KW-0732">Signal</keyword>
<evidence type="ECO:0000256" key="3">
    <source>
        <dbReference type="SAM" id="MobiDB-lite"/>
    </source>
</evidence>
<dbReference type="InterPro" id="IPR015915">
    <property type="entry name" value="Kelch-typ_b-propeller"/>
</dbReference>
<organism evidence="5 6">
    <name type="scientific">Sorangium cellulosum</name>
    <name type="common">Polyangium cellulosum</name>
    <dbReference type="NCBI Taxonomy" id="56"/>
    <lineage>
        <taxon>Bacteria</taxon>
        <taxon>Pseudomonadati</taxon>
        <taxon>Myxococcota</taxon>
        <taxon>Polyangia</taxon>
        <taxon>Polyangiales</taxon>
        <taxon>Polyangiaceae</taxon>
        <taxon>Sorangium</taxon>
    </lineage>
</organism>
<proteinExistence type="predicted"/>
<dbReference type="PANTHER" id="PTHR46344">
    <property type="entry name" value="OS02G0202900 PROTEIN"/>
    <property type="match status" value="1"/>
</dbReference>
<feature type="chain" id="PRO_5014817558" description="Disintegrin domain-containing protein" evidence="4">
    <location>
        <begin position="28"/>
        <end position="1873"/>
    </location>
</feature>
<dbReference type="PANTHER" id="PTHR46344:SF27">
    <property type="entry name" value="KELCH REPEAT SUPERFAMILY PROTEIN"/>
    <property type="match status" value="1"/>
</dbReference>
<dbReference type="OrthoDB" id="320326at2"/>
<dbReference type="EMBL" id="CP012673">
    <property type="protein sequence ID" value="AUX41687.1"/>
    <property type="molecule type" value="Genomic_DNA"/>
</dbReference>
<evidence type="ECO:0000313" key="6">
    <source>
        <dbReference type="Proteomes" id="UP000238348"/>
    </source>
</evidence>
<gene>
    <name evidence="5" type="ORF">SOCE26_031090</name>
</gene>
<dbReference type="SUPFAM" id="SSF50965">
    <property type="entry name" value="Galactose oxidase, central domain"/>
    <property type="match status" value="2"/>
</dbReference>
<dbReference type="SMART" id="SM00612">
    <property type="entry name" value="Kelch"/>
    <property type="match status" value="12"/>
</dbReference>
<dbReference type="InterPro" id="IPR006652">
    <property type="entry name" value="Kelch_1"/>
</dbReference>
<dbReference type="Proteomes" id="UP000238348">
    <property type="component" value="Chromosome"/>
</dbReference>
<dbReference type="InterPro" id="IPR037293">
    <property type="entry name" value="Gal_Oxidase_central_sf"/>
</dbReference>